<feature type="transmembrane region" description="Helical" evidence="19">
    <location>
        <begin position="53"/>
        <end position="73"/>
    </location>
</feature>
<evidence type="ECO:0000313" key="21">
    <source>
        <dbReference type="WBParaSite" id="MBELARI_LOCUS3321"/>
    </source>
</evidence>
<reference evidence="21" key="1">
    <citation type="submission" date="2024-02" db="UniProtKB">
        <authorList>
            <consortium name="WormBaseParasite"/>
        </authorList>
    </citation>
    <scope>IDENTIFICATION</scope>
</reference>
<evidence type="ECO:0000256" key="11">
    <source>
        <dbReference type="ARBA" id="ARBA00022824"/>
    </source>
</evidence>
<evidence type="ECO:0000256" key="1">
    <source>
        <dbReference type="ARBA" id="ARBA00001946"/>
    </source>
</evidence>
<evidence type="ECO:0000256" key="2">
    <source>
        <dbReference type="ARBA" id="ARBA00004477"/>
    </source>
</evidence>
<comment type="pathway">
    <text evidence="3">Protein modification; protein glycosylation.</text>
</comment>
<organism evidence="20 21">
    <name type="scientific">Mesorhabditis belari</name>
    <dbReference type="NCBI Taxonomy" id="2138241"/>
    <lineage>
        <taxon>Eukaryota</taxon>
        <taxon>Metazoa</taxon>
        <taxon>Ecdysozoa</taxon>
        <taxon>Nematoda</taxon>
        <taxon>Chromadorea</taxon>
        <taxon>Rhabditida</taxon>
        <taxon>Rhabditina</taxon>
        <taxon>Rhabditomorpha</taxon>
        <taxon>Rhabditoidea</taxon>
        <taxon>Rhabditidae</taxon>
        <taxon>Mesorhabditinae</taxon>
        <taxon>Mesorhabditis</taxon>
    </lineage>
</organism>
<evidence type="ECO:0000313" key="20">
    <source>
        <dbReference type="Proteomes" id="UP000887575"/>
    </source>
</evidence>
<evidence type="ECO:0000256" key="10">
    <source>
        <dbReference type="ARBA" id="ARBA00022723"/>
    </source>
</evidence>
<keyword evidence="9 19" id="KW-0812">Transmembrane</keyword>
<evidence type="ECO:0000256" key="18">
    <source>
        <dbReference type="ARBA" id="ARBA00045078"/>
    </source>
</evidence>
<evidence type="ECO:0000256" key="13">
    <source>
        <dbReference type="ARBA" id="ARBA00022989"/>
    </source>
</evidence>
<feature type="transmembrane region" description="Helical" evidence="19">
    <location>
        <begin position="88"/>
        <end position="108"/>
    </location>
</feature>
<comment type="cofactor">
    <cofactor evidence="1">
        <name>Mg(2+)</name>
        <dbReference type="ChEBI" id="CHEBI:18420"/>
    </cofactor>
</comment>
<keyword evidence="13 19" id="KW-1133">Transmembrane helix</keyword>
<dbReference type="GO" id="GO:0016757">
    <property type="term" value="F:glycosyltransferase activity"/>
    <property type="evidence" value="ECO:0007669"/>
    <property type="project" value="UniProtKB-KW"/>
</dbReference>
<evidence type="ECO:0000256" key="16">
    <source>
        <dbReference type="ARBA" id="ARBA00033238"/>
    </source>
</evidence>
<dbReference type="GO" id="GO:0003975">
    <property type="term" value="F:UDP-N-acetylglucosamine-dolichyl-phosphate N-acetylglucosaminephosphotransferase activity"/>
    <property type="evidence" value="ECO:0007669"/>
    <property type="project" value="UniProtKB-EC"/>
</dbReference>
<feature type="transmembrane region" description="Helical" evidence="19">
    <location>
        <begin position="6"/>
        <end position="24"/>
    </location>
</feature>
<evidence type="ECO:0000256" key="6">
    <source>
        <dbReference type="ARBA" id="ARBA00017659"/>
    </source>
</evidence>
<feature type="transmembrane region" description="Helical" evidence="19">
    <location>
        <begin position="158"/>
        <end position="181"/>
    </location>
</feature>
<comment type="function">
    <text evidence="17">UDP-N-acetylglucosamine--dolichyl-phosphate N-acetylglucosaminephosphotransferase that operates in the biosynthetic pathway of dolichol-linked oligosaccharides, the glycan precursors employed in protein asparagine (N)-glycosylation. The assembly of dolichol-linked oligosaccharides begins on the cytosolic side of the endoplasmic reticulum membrane and finishes in its lumen. The sequential addition of sugars to dolichol pyrophosphate produces dolichol-linked oligosaccharides containing fourteen sugars, including two GlcNAcs, nine mannoses and three glucoses. Once assembled, the oligosaccharide is transferred from the lipid to nascent proteins by oligosaccharyltransferases. Catalyzes the initial step of dolichol-linked oligosaccharide biosynthesis, transfering GlcNAc-1-P from cytosolic UDP-GlcNAc onto the carrier lipid dolichyl phosphate (P-dolichol), yielding GlcNAc-P-P-dolichol embedded in the cytoplasmic leaflet of the endoplasmic reticulum membrane.</text>
</comment>
<dbReference type="InterPro" id="IPR000715">
    <property type="entry name" value="Glycosyl_transferase_4"/>
</dbReference>
<keyword evidence="8" id="KW-0808">Transferase</keyword>
<feature type="transmembrane region" description="Helical" evidence="19">
    <location>
        <begin position="120"/>
        <end position="146"/>
    </location>
</feature>
<keyword evidence="11" id="KW-0256">Endoplasmic reticulum</keyword>
<keyword evidence="7" id="KW-0328">Glycosyltransferase</keyword>
<dbReference type="GO" id="GO:0005789">
    <property type="term" value="C:endoplasmic reticulum membrane"/>
    <property type="evidence" value="ECO:0007669"/>
    <property type="project" value="UniProtKB-SubCell"/>
</dbReference>
<dbReference type="GO" id="GO:0046872">
    <property type="term" value="F:metal ion binding"/>
    <property type="evidence" value="ECO:0007669"/>
    <property type="project" value="UniProtKB-KW"/>
</dbReference>
<dbReference type="PANTHER" id="PTHR10571:SF0">
    <property type="entry name" value="UDP-N-ACETYLGLUCOSAMINE--DOLICHYL-PHOSPHATE N-ACETYLGLUCOSAMINEPHOSPHOTRANSFERASE"/>
    <property type="match status" value="1"/>
</dbReference>
<dbReference type="PANTHER" id="PTHR10571">
    <property type="entry name" value="UDP-N-ACETYLGLUCOSAMINE--DOLICHYL-PHOSPHATE N-ACETYLGLUCOSAMINEPHOSPHOTRANSFERASE"/>
    <property type="match status" value="1"/>
</dbReference>
<evidence type="ECO:0000256" key="5">
    <source>
        <dbReference type="ARBA" id="ARBA00013225"/>
    </source>
</evidence>
<sequence length="247" mass="28138">MSLFTITTNCLLSLLGGFVSLKLIQEYIPIFIQRGHYGNDQCKVSNAPIPEPMGVITAAVYLIIMFIFIPFPLLEWTYTERLFPHDKFLAFLSAIISICTAILLGFADDMLDLSLLLRRLLPVLVPLVSVGQSLIIASSTTLYNVIQLYRLQDPIECWYNWLSIYFLLPFITTSLILYNFNKYPARVFVGDTYCYWAGMTLAAVAILGHFSKTAMLFFIPQTSEWPENSNTFTVNHQLSFSYALEFC</sequence>
<keyword evidence="10" id="KW-0479">Metal-binding</keyword>
<comment type="similarity">
    <text evidence="4">Belongs to the glycosyltransferase 4 family.</text>
</comment>
<evidence type="ECO:0000256" key="15">
    <source>
        <dbReference type="ARBA" id="ARBA00029567"/>
    </source>
</evidence>
<dbReference type="GO" id="GO:0006488">
    <property type="term" value="P:dolichol-linked oligosaccharide biosynthetic process"/>
    <property type="evidence" value="ECO:0007669"/>
    <property type="project" value="InterPro"/>
</dbReference>
<feature type="transmembrane region" description="Helical" evidence="19">
    <location>
        <begin position="193"/>
        <end position="219"/>
    </location>
</feature>
<dbReference type="AlphaFoldDB" id="A0AAF3F904"/>
<evidence type="ECO:0000256" key="3">
    <source>
        <dbReference type="ARBA" id="ARBA00004922"/>
    </source>
</evidence>
<keyword evidence="20" id="KW-1185">Reference proteome</keyword>
<evidence type="ECO:0000256" key="14">
    <source>
        <dbReference type="ARBA" id="ARBA00023136"/>
    </source>
</evidence>
<protein>
    <recommendedName>
        <fullName evidence="6">UDP-N-acetylglucosamine--dolichyl-phosphate N-acetylglucosaminephosphotransferase</fullName>
        <ecNumber evidence="5">2.7.8.15</ecNumber>
    </recommendedName>
    <alternativeName>
        <fullName evidence="15">GlcNAc-1-P transferase</fullName>
    </alternativeName>
    <alternativeName>
        <fullName evidence="16">N-acetylglucosamine-1-phosphate transferase</fullName>
    </alternativeName>
</protein>
<dbReference type="CDD" id="cd06855">
    <property type="entry name" value="GT_GPT_euk"/>
    <property type="match status" value="1"/>
</dbReference>
<evidence type="ECO:0000256" key="7">
    <source>
        <dbReference type="ARBA" id="ARBA00022676"/>
    </source>
</evidence>
<dbReference type="WBParaSite" id="MBELARI_LOCUS3321">
    <property type="protein sequence ID" value="MBELARI_LOCUS3321"/>
    <property type="gene ID" value="MBELARI_LOCUS3321"/>
</dbReference>
<evidence type="ECO:0000256" key="19">
    <source>
        <dbReference type="SAM" id="Phobius"/>
    </source>
</evidence>
<proteinExistence type="inferred from homology"/>
<dbReference type="InterPro" id="IPR033895">
    <property type="entry name" value="GPT"/>
</dbReference>
<evidence type="ECO:0000256" key="4">
    <source>
        <dbReference type="ARBA" id="ARBA00009317"/>
    </source>
</evidence>
<comment type="catalytic activity">
    <reaction evidence="18">
        <text>a di-trans,poly-cis-dolichyl phosphate + UDP-N-acetyl-alpha-D-glucosamine = an N-acetyl-alpha-D-glucosaminyl-diphospho-di-trans,poly-cis-dolichol + UMP</text>
        <dbReference type="Rhea" id="RHEA:13289"/>
        <dbReference type="Rhea" id="RHEA-COMP:19498"/>
        <dbReference type="Rhea" id="RHEA-COMP:19507"/>
        <dbReference type="ChEBI" id="CHEBI:57683"/>
        <dbReference type="ChEBI" id="CHEBI:57705"/>
        <dbReference type="ChEBI" id="CHEBI:57865"/>
        <dbReference type="ChEBI" id="CHEBI:58427"/>
        <dbReference type="EC" id="2.7.8.15"/>
    </reaction>
    <physiologicalReaction direction="left-to-right" evidence="18">
        <dbReference type="Rhea" id="RHEA:13290"/>
    </physiologicalReaction>
</comment>
<dbReference type="Pfam" id="PF00953">
    <property type="entry name" value="Glycos_transf_4"/>
    <property type="match status" value="1"/>
</dbReference>
<comment type="subcellular location">
    <subcellularLocation>
        <location evidence="2">Endoplasmic reticulum membrane</location>
        <topology evidence="2">Multi-pass membrane protein</topology>
    </subcellularLocation>
</comment>
<evidence type="ECO:0000256" key="12">
    <source>
        <dbReference type="ARBA" id="ARBA00022842"/>
    </source>
</evidence>
<evidence type="ECO:0000256" key="8">
    <source>
        <dbReference type="ARBA" id="ARBA00022679"/>
    </source>
</evidence>
<keyword evidence="12" id="KW-0460">Magnesium</keyword>
<accession>A0AAF3F904</accession>
<name>A0AAF3F904_9BILA</name>
<evidence type="ECO:0000256" key="17">
    <source>
        <dbReference type="ARBA" id="ARBA00044717"/>
    </source>
</evidence>
<keyword evidence="14 19" id="KW-0472">Membrane</keyword>
<dbReference type="Proteomes" id="UP000887575">
    <property type="component" value="Unassembled WGS sequence"/>
</dbReference>
<dbReference type="EC" id="2.7.8.15" evidence="5"/>
<evidence type="ECO:0000256" key="9">
    <source>
        <dbReference type="ARBA" id="ARBA00022692"/>
    </source>
</evidence>